<gene>
    <name evidence="2" type="ORF">DFR30_0994</name>
</gene>
<dbReference type="InterPro" id="IPR005325">
    <property type="entry name" value="DUF308_memb"/>
</dbReference>
<feature type="transmembrane region" description="Helical" evidence="1">
    <location>
        <begin position="17"/>
        <end position="35"/>
    </location>
</feature>
<evidence type="ECO:0000256" key="1">
    <source>
        <dbReference type="SAM" id="Phobius"/>
    </source>
</evidence>
<sequence>MNQPEPALPTPGTLGRYTLITGILLAILGTVGILLPTVVSLGTSVLIAWLMIAGGLFWAYHTWQYNARNFMDWLKPVLLIVSGGLMLFYPLSGVAAVGMLLSIYLLLDAFGSFALASAIRPASGWGWMVFNGIVSLALAILFLVGWPETSLWLVGLYVSISLVFDGWALIIIGWALRKSSVI</sequence>
<dbReference type="AlphaFoldDB" id="A0A4R1HKM4"/>
<dbReference type="Proteomes" id="UP000295707">
    <property type="component" value="Unassembled WGS sequence"/>
</dbReference>
<evidence type="ECO:0000313" key="2">
    <source>
        <dbReference type="EMBL" id="TCK17752.1"/>
    </source>
</evidence>
<feature type="transmembrane region" description="Helical" evidence="1">
    <location>
        <begin position="152"/>
        <end position="176"/>
    </location>
</feature>
<dbReference type="InterPro" id="IPR052712">
    <property type="entry name" value="Acid_resist_chaperone_HdeD"/>
</dbReference>
<keyword evidence="3" id="KW-1185">Reference proteome</keyword>
<organism evidence="2 3">
    <name type="scientific">Thiogranum longum</name>
    <dbReference type="NCBI Taxonomy" id="1537524"/>
    <lineage>
        <taxon>Bacteria</taxon>
        <taxon>Pseudomonadati</taxon>
        <taxon>Pseudomonadota</taxon>
        <taxon>Gammaproteobacteria</taxon>
        <taxon>Chromatiales</taxon>
        <taxon>Ectothiorhodospiraceae</taxon>
        <taxon>Thiogranum</taxon>
    </lineage>
</organism>
<dbReference type="PANTHER" id="PTHR34989:SF1">
    <property type="entry name" value="PROTEIN HDED"/>
    <property type="match status" value="1"/>
</dbReference>
<dbReference type="EMBL" id="SMFX01000001">
    <property type="protein sequence ID" value="TCK17752.1"/>
    <property type="molecule type" value="Genomic_DNA"/>
</dbReference>
<dbReference type="RefSeq" id="WP_132971603.1">
    <property type="nucleotide sequence ID" value="NZ_SMFX01000001.1"/>
</dbReference>
<dbReference type="OrthoDB" id="9815400at2"/>
<dbReference type="PANTHER" id="PTHR34989">
    <property type="entry name" value="PROTEIN HDED"/>
    <property type="match status" value="1"/>
</dbReference>
<feature type="transmembrane region" description="Helical" evidence="1">
    <location>
        <begin position="41"/>
        <end position="61"/>
    </location>
</feature>
<name>A0A4R1HKM4_9GAMM</name>
<proteinExistence type="predicted"/>
<keyword evidence="1" id="KW-1133">Transmembrane helix</keyword>
<keyword evidence="1" id="KW-0472">Membrane</keyword>
<evidence type="ECO:0000313" key="3">
    <source>
        <dbReference type="Proteomes" id="UP000295707"/>
    </source>
</evidence>
<reference evidence="2 3" key="1">
    <citation type="submission" date="2019-03" db="EMBL/GenBank/DDBJ databases">
        <title>Genomic Encyclopedia of Type Strains, Phase IV (KMG-IV): sequencing the most valuable type-strain genomes for metagenomic binning, comparative biology and taxonomic classification.</title>
        <authorList>
            <person name="Goeker M."/>
        </authorList>
    </citation>
    <scope>NUCLEOTIDE SEQUENCE [LARGE SCALE GENOMIC DNA]</scope>
    <source>
        <strain evidence="2 3">DSM 19610</strain>
    </source>
</reference>
<keyword evidence="1" id="KW-0812">Transmembrane</keyword>
<feature type="transmembrane region" description="Helical" evidence="1">
    <location>
        <begin position="125"/>
        <end position="146"/>
    </location>
</feature>
<comment type="caution">
    <text evidence="2">The sequence shown here is derived from an EMBL/GenBank/DDBJ whole genome shotgun (WGS) entry which is preliminary data.</text>
</comment>
<dbReference type="Pfam" id="PF03729">
    <property type="entry name" value="DUF308"/>
    <property type="match status" value="2"/>
</dbReference>
<protein>
    <submittedName>
        <fullName evidence="2">Uncharacterized membrane protein HdeD (DUF308 family)</fullName>
    </submittedName>
</protein>
<dbReference type="GO" id="GO:0005886">
    <property type="term" value="C:plasma membrane"/>
    <property type="evidence" value="ECO:0007669"/>
    <property type="project" value="TreeGrafter"/>
</dbReference>
<accession>A0A4R1HKM4</accession>